<sequence>MPNPSLSGLAGPFLKGVFITVIENKNVH</sequence>
<dbReference type="Proteomes" id="UP000502196">
    <property type="component" value="Chromosome"/>
</dbReference>
<name>A0A6F9EB43_9BACL</name>
<reference evidence="1 2" key="1">
    <citation type="submission" date="2020-04" db="EMBL/GenBank/DDBJ databases">
        <authorList>
            <person name="Hogendoorn C."/>
        </authorList>
    </citation>
    <scope>NUCLEOTIDE SEQUENCE [LARGE SCALE GENOMIC DNA]</scope>
    <source>
        <strain evidence="1">COOX1</strain>
    </source>
</reference>
<protein>
    <submittedName>
        <fullName evidence="1">Uncharacterized protein</fullName>
    </submittedName>
</protein>
<accession>A0A6F9EB43</accession>
<proteinExistence type="predicted"/>
<dbReference type="AlphaFoldDB" id="A0A6F9EB43"/>
<evidence type="ECO:0000313" key="1">
    <source>
        <dbReference type="EMBL" id="CAB3393710.1"/>
    </source>
</evidence>
<gene>
    <name evidence="1" type="ORF">COOX1_2050</name>
</gene>
<organism evidence="1 2">
    <name type="scientific">Kyrpidia spormannii</name>
    <dbReference type="NCBI Taxonomy" id="2055160"/>
    <lineage>
        <taxon>Bacteria</taxon>
        <taxon>Bacillati</taxon>
        <taxon>Bacillota</taxon>
        <taxon>Bacilli</taxon>
        <taxon>Bacillales</taxon>
        <taxon>Alicyclobacillaceae</taxon>
        <taxon>Kyrpidia</taxon>
    </lineage>
</organism>
<evidence type="ECO:0000313" key="2">
    <source>
        <dbReference type="Proteomes" id="UP000502196"/>
    </source>
</evidence>
<dbReference type="EMBL" id="LR792683">
    <property type="protein sequence ID" value="CAB3393710.1"/>
    <property type="molecule type" value="Genomic_DNA"/>
</dbReference>